<evidence type="ECO:0000313" key="2">
    <source>
        <dbReference type="Proteomes" id="UP001631969"/>
    </source>
</evidence>
<sequence length="313" mass="36164">MFEEWNRRHAECKENIRNKERWEQQLSAVNKRCRDLEKQTFLWRAVVAQEEEDVERLLSMSVSNLWYTLTGQKDEKLGQEEKEVLEARLKYDQAAALLEEAELEKAELKEKLLATGSAEMLLAELMREKEQLIHRFKPELAGELVRLSEEMSDARTRLTELKEAAAAGRDALAALEIADSSLNSAENWSTFDILGGGFIATHMKHSRLQAAQTYAKEAGKKLLRLRDELDDVKMQLTAFDTDISDTLRLGDYFMDGWITDFLVQERIEKADQKLHSYIRQVDGITHALEQQASETEIQWRRLKDQCDSLVENA</sequence>
<protein>
    <submittedName>
        <fullName evidence="1">Uncharacterized protein</fullName>
    </submittedName>
</protein>
<proteinExistence type="predicted"/>
<reference evidence="1" key="1">
    <citation type="submission" date="2024-12" db="EMBL/GenBank/DDBJ databases">
        <authorList>
            <person name="Wu N."/>
        </authorList>
    </citation>
    <scope>NUCLEOTIDE SEQUENCE</scope>
    <source>
        <strain evidence="1">P15</strain>
    </source>
</reference>
<keyword evidence="2" id="KW-1185">Reference proteome</keyword>
<comment type="caution">
    <text evidence="1">The sequence shown here is derived from an EMBL/GenBank/DDBJ whole genome shotgun (WGS) entry which is preliminary data.</text>
</comment>
<accession>A0ACC7NY35</accession>
<name>A0ACC7NY35_9BACL</name>
<gene>
    <name evidence="1" type="ORF">ACI1P1_15370</name>
</gene>
<dbReference type="Proteomes" id="UP001631969">
    <property type="component" value="Unassembled WGS sequence"/>
</dbReference>
<evidence type="ECO:0000313" key="1">
    <source>
        <dbReference type="EMBL" id="MFM9329674.1"/>
    </source>
</evidence>
<dbReference type="EMBL" id="JBJURJ010000009">
    <property type="protein sequence ID" value="MFM9329674.1"/>
    <property type="molecule type" value="Genomic_DNA"/>
</dbReference>
<organism evidence="1 2">
    <name type="scientific">Paenibacillus mesotrionivorans</name>
    <dbReference type="NCBI Taxonomy" id="3160968"/>
    <lineage>
        <taxon>Bacteria</taxon>
        <taxon>Bacillati</taxon>
        <taxon>Bacillota</taxon>
        <taxon>Bacilli</taxon>
        <taxon>Bacillales</taxon>
        <taxon>Paenibacillaceae</taxon>
        <taxon>Paenibacillus</taxon>
    </lineage>
</organism>